<dbReference type="SUPFAM" id="SSF54117">
    <property type="entry name" value="Interleukin 8-like chemokines"/>
    <property type="match status" value="1"/>
</dbReference>
<keyword evidence="1" id="KW-0202">Cytokine</keyword>
<dbReference type="InterPro" id="IPR001811">
    <property type="entry name" value="Chemokine_IL8-like_dom"/>
</dbReference>
<dbReference type="InterPro" id="IPR036048">
    <property type="entry name" value="Interleukin_8-like_sf"/>
</dbReference>
<sequence length="100" mass="11211">MQAFMGPLRIVAVVTVILSLTVLGTDGNKAHNCCQEVSTQNITVPILGYRVQLRKPPCVKAVIFLTEDGEKCSHWKESWVFQKIRELEAARKKQAQISSQ</sequence>
<keyword evidence="2" id="KW-0732">Signal</keyword>
<dbReference type="GO" id="GO:0005615">
    <property type="term" value="C:extracellular space"/>
    <property type="evidence" value="ECO:0007669"/>
    <property type="project" value="UniProtKB-KW"/>
</dbReference>
<feature type="domain" description="Chemokine interleukin-8-like" evidence="3">
    <location>
        <begin position="32"/>
        <end position="87"/>
    </location>
</feature>
<proteinExistence type="predicted"/>
<feature type="chain" id="PRO_5040138273" description="Chemokine interleukin-8-like domain-containing protein" evidence="2">
    <location>
        <begin position="25"/>
        <end position="100"/>
    </location>
</feature>
<accession>A0A9Q1HYZ8</accession>
<dbReference type="OrthoDB" id="8457630at2759"/>
<comment type="caution">
    <text evidence="4">The sequence shown here is derived from an EMBL/GenBank/DDBJ whole genome shotgun (WGS) entry which is preliminary data.</text>
</comment>
<dbReference type="Gene3D" id="2.40.50.40">
    <property type="match status" value="1"/>
</dbReference>
<evidence type="ECO:0000313" key="5">
    <source>
        <dbReference type="Proteomes" id="UP001152803"/>
    </source>
</evidence>
<reference evidence="4" key="1">
    <citation type="journal article" date="2023" name="Science">
        <title>Genome structures resolve the early diversification of teleost fishes.</title>
        <authorList>
            <person name="Parey E."/>
            <person name="Louis A."/>
            <person name="Montfort J."/>
            <person name="Bouchez O."/>
            <person name="Roques C."/>
            <person name="Iampietro C."/>
            <person name="Lluch J."/>
            <person name="Castinel A."/>
            <person name="Donnadieu C."/>
            <person name="Desvignes T."/>
            <person name="Floi Bucao C."/>
            <person name="Jouanno E."/>
            <person name="Wen M."/>
            <person name="Mejri S."/>
            <person name="Dirks R."/>
            <person name="Jansen H."/>
            <person name="Henkel C."/>
            <person name="Chen W.J."/>
            <person name="Zahm M."/>
            <person name="Cabau C."/>
            <person name="Klopp C."/>
            <person name="Thompson A.W."/>
            <person name="Robinson-Rechavi M."/>
            <person name="Braasch I."/>
            <person name="Lecointre G."/>
            <person name="Bobe J."/>
            <person name="Postlethwait J.H."/>
            <person name="Berthelot C."/>
            <person name="Roest Crollius H."/>
            <person name="Guiguen Y."/>
        </authorList>
    </citation>
    <scope>NUCLEOTIDE SEQUENCE</scope>
    <source>
        <strain evidence="4">Concon-B</strain>
    </source>
</reference>
<dbReference type="EMBL" id="JAFJMO010000006">
    <property type="protein sequence ID" value="KAJ8274384.1"/>
    <property type="molecule type" value="Genomic_DNA"/>
</dbReference>
<protein>
    <recommendedName>
        <fullName evidence="3">Chemokine interleukin-8-like domain-containing protein</fullName>
    </recommendedName>
</protein>
<dbReference type="Pfam" id="PF00048">
    <property type="entry name" value="IL8"/>
    <property type="match status" value="1"/>
</dbReference>
<dbReference type="GO" id="GO:0008009">
    <property type="term" value="F:chemokine activity"/>
    <property type="evidence" value="ECO:0007669"/>
    <property type="project" value="InterPro"/>
</dbReference>
<evidence type="ECO:0000313" key="4">
    <source>
        <dbReference type="EMBL" id="KAJ8274384.1"/>
    </source>
</evidence>
<evidence type="ECO:0000256" key="2">
    <source>
        <dbReference type="SAM" id="SignalP"/>
    </source>
</evidence>
<dbReference type="GO" id="GO:0006955">
    <property type="term" value="P:immune response"/>
    <property type="evidence" value="ECO:0007669"/>
    <property type="project" value="InterPro"/>
</dbReference>
<feature type="signal peptide" evidence="2">
    <location>
        <begin position="1"/>
        <end position="24"/>
    </location>
</feature>
<dbReference type="Proteomes" id="UP001152803">
    <property type="component" value="Unassembled WGS sequence"/>
</dbReference>
<dbReference type="AlphaFoldDB" id="A0A9Q1HYZ8"/>
<organism evidence="4 5">
    <name type="scientific">Conger conger</name>
    <name type="common">Conger eel</name>
    <name type="synonym">Muraena conger</name>
    <dbReference type="NCBI Taxonomy" id="82655"/>
    <lineage>
        <taxon>Eukaryota</taxon>
        <taxon>Metazoa</taxon>
        <taxon>Chordata</taxon>
        <taxon>Craniata</taxon>
        <taxon>Vertebrata</taxon>
        <taxon>Euteleostomi</taxon>
        <taxon>Actinopterygii</taxon>
        <taxon>Neopterygii</taxon>
        <taxon>Teleostei</taxon>
        <taxon>Anguilliformes</taxon>
        <taxon>Congridae</taxon>
        <taxon>Conger</taxon>
    </lineage>
</organism>
<gene>
    <name evidence="4" type="ORF">COCON_G00090090</name>
</gene>
<evidence type="ECO:0000259" key="3">
    <source>
        <dbReference type="Pfam" id="PF00048"/>
    </source>
</evidence>
<name>A0A9Q1HYZ8_CONCO</name>
<keyword evidence="5" id="KW-1185">Reference proteome</keyword>
<evidence type="ECO:0000256" key="1">
    <source>
        <dbReference type="ARBA" id="ARBA00022514"/>
    </source>
</evidence>